<evidence type="ECO:0000313" key="2">
    <source>
        <dbReference type="Proteomes" id="UP000536100"/>
    </source>
</evidence>
<comment type="caution">
    <text evidence="1">The sequence shown here is derived from an EMBL/GenBank/DDBJ whole genome shotgun (WGS) entry which is preliminary data.</text>
</comment>
<protein>
    <submittedName>
        <fullName evidence="1">Uncharacterized protein</fullName>
    </submittedName>
</protein>
<proteinExistence type="predicted"/>
<dbReference type="AlphaFoldDB" id="A0A7X0DQ38"/>
<dbReference type="EMBL" id="JACHFB010000007">
    <property type="protein sequence ID" value="MBB6213705.1"/>
    <property type="molecule type" value="Genomic_DNA"/>
</dbReference>
<evidence type="ECO:0000313" key="1">
    <source>
        <dbReference type="EMBL" id="MBB6213705.1"/>
    </source>
</evidence>
<name>A0A7X0DQ38_9SPIR</name>
<dbReference type="Proteomes" id="UP000536100">
    <property type="component" value="Unassembled WGS sequence"/>
</dbReference>
<accession>A0A7X0DQ38</accession>
<gene>
    <name evidence="1" type="ORF">HNP67_001200</name>
</gene>
<reference evidence="1 2" key="1">
    <citation type="submission" date="2020-08" db="EMBL/GenBank/DDBJ databases">
        <title>Genomic Encyclopedia of Type Strains, Phase IV (KMG-IV): sequencing the most valuable type-strain genomes for metagenomic binning, comparative biology and taxonomic classification.</title>
        <authorList>
            <person name="Goeker M."/>
        </authorList>
    </citation>
    <scope>NUCLEOTIDE SEQUENCE [LARGE SCALE GENOMIC DNA]</scope>
    <source>
        <strain evidence="1 2">DSM 17989</strain>
    </source>
</reference>
<organism evidence="1 2">
    <name type="scientific">Borreliella californiensis</name>
    <dbReference type="NCBI Taxonomy" id="373543"/>
    <lineage>
        <taxon>Bacteria</taxon>
        <taxon>Pseudomonadati</taxon>
        <taxon>Spirochaetota</taxon>
        <taxon>Spirochaetia</taxon>
        <taxon>Spirochaetales</taxon>
        <taxon>Borreliaceae</taxon>
        <taxon>Borreliella</taxon>
    </lineage>
</organism>
<sequence>MPYIKDMVIIYKSKIHYYNSIKGFYNKSFRARFKE</sequence>